<feature type="compositionally biased region" description="Low complexity" evidence="1">
    <location>
        <begin position="13"/>
        <end position="29"/>
    </location>
</feature>
<gene>
    <name evidence="2" type="ORF">GCM10007368_13790</name>
</gene>
<dbReference type="EMBL" id="BMDG01000004">
    <property type="protein sequence ID" value="GGI06964.1"/>
    <property type="molecule type" value="Genomic_DNA"/>
</dbReference>
<evidence type="ECO:0000313" key="3">
    <source>
        <dbReference type="Proteomes" id="UP000632535"/>
    </source>
</evidence>
<dbReference type="Pfam" id="PF10825">
    <property type="entry name" value="DUF2752"/>
    <property type="match status" value="1"/>
</dbReference>
<protein>
    <recommendedName>
        <fullName evidence="4">DUF2752 domain-containing protein</fullName>
    </recommendedName>
</protein>
<sequence>MRAARPLRQVGDAPRSSAPRGPGAAPRGPGAGRLAAPLGWGASVAVATGVVAVVDPHVPGRYPACPLLALTGLACPLCGALRATHDLAHLDVAGAFAANPWWVVVASGLVAAWAVWTLRAWRSALGRPAGRRAGPWPVRVPPRVVAVAVGASAAVFGVARNVPALENVLGPGG</sequence>
<evidence type="ECO:0000256" key="1">
    <source>
        <dbReference type="SAM" id="MobiDB-lite"/>
    </source>
</evidence>
<dbReference type="Proteomes" id="UP000632535">
    <property type="component" value="Unassembled WGS sequence"/>
</dbReference>
<name>A0ABQ2B635_9MICO</name>
<feature type="region of interest" description="Disordered" evidence="1">
    <location>
        <begin position="1"/>
        <end position="29"/>
    </location>
</feature>
<evidence type="ECO:0000313" key="2">
    <source>
        <dbReference type="EMBL" id="GGI06964.1"/>
    </source>
</evidence>
<dbReference type="InterPro" id="IPR021215">
    <property type="entry name" value="DUF2752"/>
</dbReference>
<reference evidence="3" key="1">
    <citation type="journal article" date="2019" name="Int. J. Syst. Evol. Microbiol.">
        <title>The Global Catalogue of Microorganisms (GCM) 10K type strain sequencing project: providing services to taxonomists for standard genome sequencing and annotation.</title>
        <authorList>
            <consortium name="The Broad Institute Genomics Platform"/>
            <consortium name="The Broad Institute Genome Sequencing Center for Infectious Disease"/>
            <person name="Wu L."/>
            <person name="Ma J."/>
        </authorList>
    </citation>
    <scope>NUCLEOTIDE SEQUENCE [LARGE SCALE GENOMIC DNA]</scope>
    <source>
        <strain evidence="3">CCM 8653</strain>
    </source>
</reference>
<comment type="caution">
    <text evidence="2">The sequence shown here is derived from an EMBL/GenBank/DDBJ whole genome shotgun (WGS) entry which is preliminary data.</text>
</comment>
<proteinExistence type="predicted"/>
<dbReference type="RefSeq" id="WP_229737713.1">
    <property type="nucleotide sequence ID" value="NZ_BMDG01000004.1"/>
</dbReference>
<accession>A0ABQ2B635</accession>
<organism evidence="2 3">
    <name type="scientific">Isoptericola cucumis</name>
    <dbReference type="NCBI Taxonomy" id="1776856"/>
    <lineage>
        <taxon>Bacteria</taxon>
        <taxon>Bacillati</taxon>
        <taxon>Actinomycetota</taxon>
        <taxon>Actinomycetes</taxon>
        <taxon>Micrococcales</taxon>
        <taxon>Promicromonosporaceae</taxon>
        <taxon>Isoptericola</taxon>
    </lineage>
</organism>
<evidence type="ECO:0008006" key="4">
    <source>
        <dbReference type="Google" id="ProtNLM"/>
    </source>
</evidence>
<keyword evidence="3" id="KW-1185">Reference proteome</keyword>